<feature type="transmembrane region" description="Helical" evidence="13">
    <location>
        <begin position="293"/>
        <end position="311"/>
    </location>
</feature>
<evidence type="ECO:0000256" key="12">
    <source>
        <dbReference type="SAM" id="MobiDB-lite"/>
    </source>
</evidence>
<dbReference type="Pfam" id="PF02214">
    <property type="entry name" value="BTB_2"/>
    <property type="match status" value="1"/>
</dbReference>
<dbReference type="GO" id="GO:0051260">
    <property type="term" value="P:protein homooligomerization"/>
    <property type="evidence" value="ECO:0007669"/>
    <property type="project" value="InterPro"/>
</dbReference>
<accession>A0A9X0CDW7</accession>
<dbReference type="Pfam" id="PF00520">
    <property type="entry name" value="Ion_trans"/>
    <property type="match status" value="1"/>
</dbReference>
<dbReference type="InterPro" id="IPR027359">
    <property type="entry name" value="Volt_channel_dom_sf"/>
</dbReference>
<comment type="subcellular location">
    <subcellularLocation>
        <location evidence="1">Membrane</location>
        <topology evidence="1">Multi-pass membrane protein</topology>
    </subcellularLocation>
</comment>
<feature type="compositionally biased region" description="Basic and acidic residues" evidence="12">
    <location>
        <begin position="685"/>
        <end position="698"/>
    </location>
</feature>
<dbReference type="GO" id="GO:0005251">
    <property type="term" value="F:delayed rectifier potassium channel activity"/>
    <property type="evidence" value="ECO:0007669"/>
    <property type="project" value="TreeGrafter"/>
</dbReference>
<feature type="transmembrane region" description="Helical" evidence="13">
    <location>
        <begin position="202"/>
        <end position="220"/>
    </location>
</feature>
<dbReference type="InterPro" id="IPR028325">
    <property type="entry name" value="VG_K_chnl"/>
</dbReference>
<protein>
    <recommendedName>
        <fullName evidence="14">BTB domain-containing protein</fullName>
    </recommendedName>
</protein>
<dbReference type="PANTHER" id="PTHR11537:SF252">
    <property type="entry name" value="POTASSIUM VOLTAGE-GATED CHANNEL PROTEIN SHAW"/>
    <property type="match status" value="1"/>
</dbReference>
<evidence type="ECO:0000256" key="7">
    <source>
        <dbReference type="ARBA" id="ARBA00022958"/>
    </source>
</evidence>
<dbReference type="InterPro" id="IPR005821">
    <property type="entry name" value="Ion_trans_dom"/>
</dbReference>
<keyword evidence="9" id="KW-0406">Ion transport</keyword>
<evidence type="ECO:0000256" key="1">
    <source>
        <dbReference type="ARBA" id="ARBA00004141"/>
    </source>
</evidence>
<evidence type="ECO:0000256" key="4">
    <source>
        <dbReference type="ARBA" id="ARBA00022692"/>
    </source>
</evidence>
<evidence type="ECO:0000256" key="13">
    <source>
        <dbReference type="SAM" id="Phobius"/>
    </source>
</evidence>
<evidence type="ECO:0000256" key="8">
    <source>
        <dbReference type="ARBA" id="ARBA00022989"/>
    </source>
</evidence>
<dbReference type="InterPro" id="IPR003131">
    <property type="entry name" value="T1-type_BTB"/>
</dbReference>
<dbReference type="OrthoDB" id="2414723at2759"/>
<keyword evidence="2" id="KW-0813">Transport</keyword>
<feature type="region of interest" description="Disordered" evidence="12">
    <location>
        <begin position="665"/>
        <end position="704"/>
    </location>
</feature>
<dbReference type="SUPFAM" id="SSF54695">
    <property type="entry name" value="POZ domain"/>
    <property type="match status" value="1"/>
</dbReference>
<dbReference type="FunFam" id="3.30.710.10:FF:000002">
    <property type="entry name" value="Potassium voltage-gated channel subfamily C member 2"/>
    <property type="match status" value="1"/>
</dbReference>
<dbReference type="EMBL" id="MU827797">
    <property type="protein sequence ID" value="KAJ7328174.1"/>
    <property type="molecule type" value="Genomic_DNA"/>
</dbReference>
<dbReference type="SUPFAM" id="SSF81324">
    <property type="entry name" value="Voltage-gated potassium channels"/>
    <property type="match status" value="1"/>
</dbReference>
<dbReference type="PANTHER" id="PTHR11537">
    <property type="entry name" value="VOLTAGE-GATED POTASSIUM CHANNEL"/>
    <property type="match status" value="1"/>
</dbReference>
<feature type="compositionally biased region" description="Basic and acidic residues" evidence="12">
    <location>
        <begin position="549"/>
        <end position="560"/>
    </location>
</feature>
<feature type="compositionally biased region" description="Polar residues" evidence="12">
    <location>
        <begin position="411"/>
        <end position="423"/>
    </location>
</feature>
<dbReference type="GO" id="GO:0001508">
    <property type="term" value="P:action potential"/>
    <property type="evidence" value="ECO:0007669"/>
    <property type="project" value="TreeGrafter"/>
</dbReference>
<keyword evidence="11" id="KW-0407">Ion channel</keyword>
<dbReference type="FunFam" id="1.10.287.70:FF:000002">
    <property type="entry name" value="Potassium voltage-gated channel subfamily a member"/>
    <property type="match status" value="1"/>
</dbReference>
<evidence type="ECO:0000256" key="11">
    <source>
        <dbReference type="ARBA" id="ARBA00023303"/>
    </source>
</evidence>
<feature type="transmembrane region" description="Helical" evidence="13">
    <location>
        <begin position="331"/>
        <end position="348"/>
    </location>
</feature>
<dbReference type="Proteomes" id="UP001163046">
    <property type="component" value="Unassembled WGS sequence"/>
</dbReference>
<evidence type="ECO:0000256" key="10">
    <source>
        <dbReference type="ARBA" id="ARBA00023136"/>
    </source>
</evidence>
<dbReference type="GO" id="GO:0008076">
    <property type="term" value="C:voltage-gated potassium channel complex"/>
    <property type="evidence" value="ECO:0007669"/>
    <property type="project" value="InterPro"/>
</dbReference>
<dbReference type="InterPro" id="IPR000210">
    <property type="entry name" value="BTB/POZ_dom"/>
</dbReference>
<dbReference type="PRINTS" id="PR01491">
    <property type="entry name" value="KVCHANNEL"/>
</dbReference>
<feature type="region of interest" description="Disordered" evidence="12">
    <location>
        <begin position="479"/>
        <end position="648"/>
    </location>
</feature>
<evidence type="ECO:0000256" key="9">
    <source>
        <dbReference type="ARBA" id="ARBA00023065"/>
    </source>
</evidence>
<evidence type="ECO:0000256" key="6">
    <source>
        <dbReference type="ARBA" id="ARBA00022882"/>
    </source>
</evidence>
<name>A0A9X0CDW7_9CNID</name>
<dbReference type="Gene3D" id="1.10.287.70">
    <property type="match status" value="1"/>
</dbReference>
<evidence type="ECO:0000256" key="5">
    <source>
        <dbReference type="ARBA" id="ARBA00022826"/>
    </source>
</evidence>
<evidence type="ECO:0000259" key="14">
    <source>
        <dbReference type="SMART" id="SM00225"/>
    </source>
</evidence>
<feature type="region of interest" description="Disordered" evidence="12">
    <location>
        <begin position="408"/>
        <end position="449"/>
    </location>
</feature>
<feature type="transmembrane region" description="Helical" evidence="13">
    <location>
        <begin position="169"/>
        <end position="190"/>
    </location>
</feature>
<feature type="compositionally biased region" description="Polar residues" evidence="12">
    <location>
        <begin position="638"/>
        <end position="647"/>
    </location>
</feature>
<dbReference type="SMART" id="SM00225">
    <property type="entry name" value="BTB"/>
    <property type="match status" value="1"/>
</dbReference>
<keyword evidence="10 13" id="KW-0472">Membrane</keyword>
<dbReference type="InterPro" id="IPR011333">
    <property type="entry name" value="SKP1/BTB/POZ_sf"/>
</dbReference>
<keyword evidence="4 13" id="KW-0812">Transmembrane</keyword>
<organism evidence="15 16">
    <name type="scientific">Desmophyllum pertusum</name>
    <dbReference type="NCBI Taxonomy" id="174260"/>
    <lineage>
        <taxon>Eukaryota</taxon>
        <taxon>Metazoa</taxon>
        <taxon>Cnidaria</taxon>
        <taxon>Anthozoa</taxon>
        <taxon>Hexacorallia</taxon>
        <taxon>Scleractinia</taxon>
        <taxon>Caryophylliina</taxon>
        <taxon>Caryophylliidae</taxon>
        <taxon>Desmophyllum</taxon>
    </lineage>
</organism>
<keyword evidence="16" id="KW-1185">Reference proteome</keyword>
<keyword evidence="6" id="KW-0851">Voltage-gated channel</keyword>
<evidence type="ECO:0000256" key="2">
    <source>
        <dbReference type="ARBA" id="ARBA00022448"/>
    </source>
</evidence>
<feature type="compositionally biased region" description="Acidic residues" evidence="12">
    <location>
        <begin position="484"/>
        <end position="494"/>
    </location>
</feature>
<evidence type="ECO:0000313" key="16">
    <source>
        <dbReference type="Proteomes" id="UP001163046"/>
    </source>
</evidence>
<keyword evidence="7" id="KW-0630">Potassium</keyword>
<evidence type="ECO:0000313" key="15">
    <source>
        <dbReference type="EMBL" id="KAJ7328174.1"/>
    </source>
</evidence>
<evidence type="ECO:0000256" key="3">
    <source>
        <dbReference type="ARBA" id="ARBA00022538"/>
    </source>
</evidence>
<dbReference type="AlphaFoldDB" id="A0A9X0CDW7"/>
<reference evidence="15" key="1">
    <citation type="submission" date="2023-01" db="EMBL/GenBank/DDBJ databases">
        <title>Genome assembly of the deep-sea coral Lophelia pertusa.</title>
        <authorList>
            <person name="Herrera S."/>
            <person name="Cordes E."/>
        </authorList>
    </citation>
    <scope>NUCLEOTIDE SEQUENCE</scope>
    <source>
        <strain evidence="15">USNM1676648</strain>
        <tissue evidence="15">Polyp</tissue>
    </source>
</reference>
<keyword evidence="5" id="KW-0631">Potassium channel</keyword>
<gene>
    <name evidence="15" type="ORF">OS493_025048</name>
</gene>
<keyword evidence="8 13" id="KW-1133">Transmembrane helix</keyword>
<dbReference type="InterPro" id="IPR003968">
    <property type="entry name" value="K_chnl_volt-dep_Kv"/>
</dbReference>
<keyword evidence="3" id="KW-0633">Potassium transport</keyword>
<dbReference type="PRINTS" id="PR01498">
    <property type="entry name" value="SHAWCHANNEL"/>
</dbReference>
<dbReference type="Gene3D" id="1.20.120.350">
    <property type="entry name" value="Voltage-gated potassium channels. Chain C"/>
    <property type="match status" value="1"/>
</dbReference>
<dbReference type="Gene3D" id="3.30.710.10">
    <property type="entry name" value="Potassium Channel Kv1.1, Chain A"/>
    <property type="match status" value="1"/>
</dbReference>
<sequence>MDTDSDRIIINVGGKRHETYASTLQTIPDTRLAWLAGSYITTDNTKQEYFFDRNPKIFGIILNYYRTGQLHAPRDFCGPLFQEELAFWGIEEKEMEACCWPYYTQHRDAEKNLKDFVGPEFEDDSDDDGASHDLDSSFRQASSLSYWTIYRPKVWAVLDDAHSSTKAKVFAMTSLFMILASVTSMCASSVVKDKNNEYIQGFEYAFCVWFTLEFAARLLFCPDKIAFFKEIMTWVDLISLLPFYENIIRKGGGTLNFLRAVRLIRTFRALKVFAFTSGLQIIVQSLKASFRELILLLIILLIPAVVFSSVLFEIEANHPSQEDFQTIPEAFWWAIITMTTVGYGDMVPKTIPGRIIGGLCAICGVLIVALPISVIGNNFSTYYSHAQARLSLPKKKRRLICEAKLRMNPRHGQSPSSTTSLRQNGLPDLPEGLVQVGTSQSREGSATKFRRYHRRSRNTLFAHGDVYIGPSKFERHKIRRGDTWNEEENENESESETKSECPTTKETMSSEELDNRSDKMAANLSAPEGEDHPSLSALPRNFTLINSTHESEEIIEEDTRPPSVLSRRSTVKKKEKHPTLPTSRRKKFNSSLPRSWIELKTEHSPQENGRPQSSRGSKSRVAPTDARGSYKNPAMELENTQSLSPSRIYSVPSFKVGAETRLDKANIGNLPGDGSNSNNSTIVKDGYHRTGRTSEHDITNGFTA</sequence>
<dbReference type="PRINTS" id="PR00169">
    <property type="entry name" value="KCHANNEL"/>
</dbReference>
<feature type="compositionally biased region" description="Polar residues" evidence="12">
    <location>
        <begin position="606"/>
        <end position="616"/>
    </location>
</feature>
<dbReference type="InterPro" id="IPR003974">
    <property type="entry name" value="K_chnl_volt-dep_Kv3"/>
</dbReference>
<feature type="domain" description="BTB" evidence="14">
    <location>
        <begin position="6"/>
        <end position="106"/>
    </location>
</feature>
<proteinExistence type="predicted"/>
<feature type="transmembrane region" description="Helical" evidence="13">
    <location>
        <begin position="355"/>
        <end position="375"/>
    </location>
</feature>
<comment type="caution">
    <text evidence="15">The sequence shown here is derived from an EMBL/GenBank/DDBJ whole genome shotgun (WGS) entry which is preliminary data.</text>
</comment>